<keyword evidence="1" id="KW-1133">Transmembrane helix</keyword>
<organism evidence="2">
    <name type="scientific">viral metagenome</name>
    <dbReference type="NCBI Taxonomy" id="1070528"/>
    <lineage>
        <taxon>unclassified sequences</taxon>
        <taxon>metagenomes</taxon>
        <taxon>organismal metagenomes</taxon>
    </lineage>
</organism>
<keyword evidence="1" id="KW-0472">Membrane</keyword>
<protein>
    <submittedName>
        <fullName evidence="2">Uncharacterized protein</fullName>
    </submittedName>
</protein>
<proteinExistence type="predicted"/>
<reference evidence="2" key="1">
    <citation type="journal article" date="2020" name="Nature">
        <title>Giant virus diversity and host interactions through global metagenomics.</title>
        <authorList>
            <person name="Schulz F."/>
            <person name="Roux S."/>
            <person name="Paez-Espino D."/>
            <person name="Jungbluth S."/>
            <person name="Walsh D.A."/>
            <person name="Denef V.J."/>
            <person name="McMahon K.D."/>
            <person name="Konstantinidis K.T."/>
            <person name="Eloe-Fadrosh E.A."/>
            <person name="Kyrpides N.C."/>
            <person name="Woyke T."/>
        </authorList>
    </citation>
    <scope>NUCLEOTIDE SEQUENCE</scope>
    <source>
        <strain evidence="2">GVMAG-M-3300023184-60</strain>
    </source>
</reference>
<accession>A0A6C0IAD7</accession>
<name>A0A6C0IAD7_9ZZZZ</name>
<dbReference type="AlphaFoldDB" id="A0A6C0IAD7"/>
<evidence type="ECO:0000313" key="2">
    <source>
        <dbReference type="EMBL" id="QHT89306.1"/>
    </source>
</evidence>
<keyword evidence="1" id="KW-0812">Transmembrane</keyword>
<dbReference type="EMBL" id="MN740139">
    <property type="protein sequence ID" value="QHT89306.1"/>
    <property type="molecule type" value="Genomic_DNA"/>
</dbReference>
<feature type="transmembrane region" description="Helical" evidence="1">
    <location>
        <begin position="40"/>
        <end position="58"/>
    </location>
</feature>
<evidence type="ECO:0000256" key="1">
    <source>
        <dbReference type="SAM" id="Phobius"/>
    </source>
</evidence>
<sequence length="214" mass="24252">MDKCKELTFCAKELLKTHKIHISDNHRIKVVILISKYMELLIFNIVAVISIICLNIGIKKVLSLHMQYISKYIDKRCSDKAKNKKRVGMRGGAFNTAAFYGVAEPNYSKDNDTSDLLKIDFDGGIARNAILMSGGGSGANKTPNCIKLDKIIAKKIRNVFKFFDIKFENNVIAVIKNKYDEIILNLLRNIRAIKGDITDKKVEQLILKSKIMKK</sequence>